<name>A0A6J4L7W4_9ACTN</name>
<proteinExistence type="predicted"/>
<dbReference type="InterPro" id="IPR007383">
    <property type="entry name" value="DUF445"/>
</dbReference>
<dbReference type="EMBL" id="CADCUI010000002">
    <property type="protein sequence ID" value="CAA9324568.1"/>
    <property type="molecule type" value="Genomic_DNA"/>
</dbReference>
<dbReference type="Pfam" id="PF04286">
    <property type="entry name" value="DUF445"/>
    <property type="match status" value="1"/>
</dbReference>
<evidence type="ECO:0000256" key="1">
    <source>
        <dbReference type="SAM" id="Phobius"/>
    </source>
</evidence>
<accession>A0A6J4L7W4</accession>
<keyword evidence="1" id="KW-0472">Membrane</keyword>
<protein>
    <submittedName>
        <fullName evidence="2">Probable membrane protein STY4873</fullName>
    </submittedName>
</protein>
<evidence type="ECO:0000313" key="2">
    <source>
        <dbReference type="EMBL" id="CAA9324568.1"/>
    </source>
</evidence>
<reference evidence="2" key="1">
    <citation type="submission" date="2020-02" db="EMBL/GenBank/DDBJ databases">
        <authorList>
            <person name="Meier V. D."/>
        </authorList>
    </citation>
    <scope>NUCLEOTIDE SEQUENCE</scope>
    <source>
        <strain evidence="2">AVDCRST_MAG34</strain>
    </source>
</reference>
<gene>
    <name evidence="2" type="ORF">AVDCRST_MAG34-269</name>
</gene>
<dbReference type="GO" id="GO:0005886">
    <property type="term" value="C:plasma membrane"/>
    <property type="evidence" value="ECO:0007669"/>
    <property type="project" value="TreeGrafter"/>
</dbReference>
<dbReference type="PANTHER" id="PTHR38442:SF1">
    <property type="entry name" value="INNER MEMBRANE PROTEIN"/>
    <property type="match status" value="1"/>
</dbReference>
<keyword evidence="1" id="KW-1133">Transmembrane helix</keyword>
<dbReference type="AlphaFoldDB" id="A0A6J4L7W4"/>
<feature type="transmembrane region" description="Helical" evidence="1">
    <location>
        <begin position="25"/>
        <end position="42"/>
    </location>
</feature>
<sequence length="420" mass="46675">MSFVMAGSDPQLDAERRAALRRMRGVAVGLLVLAAVVYLLTLGEDDGFLGFVNAGAEASMVGAIADWFAVVALFKHPLGLPIPHTALIPKRKEMFGRGLEEFIGENFLQEGIIRERVLGARPAGKAGDWLSHEPNARRVVLEGADLLRIALQRVRDEDVAELVQALLVPRFLEEPVSPLAGSLLHEVVEDGAHHTVVDLLLEEAQRWLSGNEATFYDVVAERAPWWAPEALNERVISRLYAELLAWIDDIRTDPEHRTRLALDRLLRELADGLLHDPDTIDRMERFKERVLSHPQVSATFVSLWNALRRATVDALQESDGLLVKRAVAEVMAFGQRLQSDTGLRKRIDEQAASVSVFLVERYGHELTAVITQTIDRWDGEEASRRIELQVGKDLQFVRINGTLVGGLVGVIIHTVSVLST</sequence>
<dbReference type="PANTHER" id="PTHR38442">
    <property type="entry name" value="INNER MEMBRANE PROTEIN-RELATED"/>
    <property type="match status" value="1"/>
</dbReference>
<organism evidence="2">
    <name type="scientific">uncultured Nocardioidaceae bacterium</name>
    <dbReference type="NCBI Taxonomy" id="253824"/>
    <lineage>
        <taxon>Bacteria</taxon>
        <taxon>Bacillati</taxon>
        <taxon>Actinomycetota</taxon>
        <taxon>Actinomycetes</taxon>
        <taxon>Propionibacteriales</taxon>
        <taxon>Nocardioidaceae</taxon>
        <taxon>environmental samples</taxon>
    </lineage>
</organism>
<keyword evidence="1" id="KW-0812">Transmembrane</keyword>